<feature type="transmembrane region" description="Helical" evidence="1">
    <location>
        <begin position="198"/>
        <end position="221"/>
    </location>
</feature>
<organism evidence="2 3">
    <name type="scientific">Naganishia liquefaciens</name>
    <dbReference type="NCBI Taxonomy" id="104408"/>
    <lineage>
        <taxon>Eukaryota</taxon>
        <taxon>Fungi</taxon>
        <taxon>Dikarya</taxon>
        <taxon>Basidiomycota</taxon>
        <taxon>Agaricomycotina</taxon>
        <taxon>Tremellomycetes</taxon>
        <taxon>Filobasidiales</taxon>
        <taxon>Filobasidiaceae</taxon>
        <taxon>Naganishia</taxon>
    </lineage>
</organism>
<comment type="caution">
    <text evidence="2">The sequence shown here is derived from an EMBL/GenBank/DDBJ whole genome shotgun (WGS) entry which is preliminary data.</text>
</comment>
<evidence type="ECO:0000313" key="2">
    <source>
        <dbReference type="EMBL" id="GHJ89678.1"/>
    </source>
</evidence>
<feature type="transmembrane region" description="Helical" evidence="1">
    <location>
        <begin position="438"/>
        <end position="457"/>
    </location>
</feature>
<keyword evidence="1" id="KW-0472">Membrane</keyword>
<sequence>MGSLAFLSDTLRGVSSHNASQTVVHKLFLQPASLPLAIMASQALFFAVQSVAVRRQLRLMKSPSWIPPEAVEGEPKNAPIHASRVRQMLVATFIGYGASFGLTVLQVSAGWDTAWRVAVEVGKWSARKFGLTRPYLVANPVFVLLDLALTNIVQNLGTTLYLAYSSPDIFPETANLSYLGRLKARLSRSWNASTFKMWFLKAFGGFFLPTLSMTPGIIVASQVQHDFEKGLYNSTSKAVTHLAGAGLLTVTLAGVIGASLPFLFFTDEDFAERGKPLPTKPTRRKIEHCPLEGLESRGIQLKAKDGNLSYDRSSMEALVAEVMKEVGYQETVKIIIGLDTDQEFAETWLFFMPRLDRNGALFLSQRQLEIFEPCELKTLIARALLPGLKQPFDLKTIAINFAVAPIPLLVPFGLYWLVRKIPYIFDGMIPTWATYGNFVPLVIFSAAMYALVPWTSYSQKIAANAIAKQLYRDDQRIVHISPEYAKGWAGVLRKHRRLYPLYNEPESFIWDYGSLDPFFETWYASFGTRSEGPGLAQRLQKLPQ</sequence>
<keyword evidence="1" id="KW-1133">Transmembrane helix</keyword>
<evidence type="ECO:0000313" key="3">
    <source>
        <dbReference type="Proteomes" id="UP000620104"/>
    </source>
</evidence>
<dbReference type="EMBL" id="BLZA01000049">
    <property type="protein sequence ID" value="GHJ89678.1"/>
    <property type="molecule type" value="Genomic_DNA"/>
</dbReference>
<dbReference type="OrthoDB" id="2587608at2759"/>
<keyword evidence="3" id="KW-1185">Reference proteome</keyword>
<evidence type="ECO:0000256" key="1">
    <source>
        <dbReference type="SAM" id="Phobius"/>
    </source>
</evidence>
<feature type="transmembrane region" description="Helical" evidence="1">
    <location>
        <begin position="32"/>
        <end position="53"/>
    </location>
</feature>
<dbReference type="Proteomes" id="UP000620104">
    <property type="component" value="Unassembled WGS sequence"/>
</dbReference>
<gene>
    <name evidence="2" type="ORF">NliqN6_6080</name>
</gene>
<name>A0A8H3YHT4_9TREE</name>
<accession>A0A8H3YHT4</accession>
<keyword evidence="1" id="KW-0812">Transmembrane</keyword>
<proteinExistence type="predicted"/>
<protein>
    <submittedName>
        <fullName evidence="2">Uncharacterized protein</fullName>
    </submittedName>
</protein>
<feature type="transmembrane region" description="Helical" evidence="1">
    <location>
        <begin position="397"/>
        <end position="418"/>
    </location>
</feature>
<feature type="transmembrane region" description="Helical" evidence="1">
    <location>
        <begin position="241"/>
        <end position="265"/>
    </location>
</feature>
<reference evidence="2" key="1">
    <citation type="submission" date="2020-07" db="EMBL/GenBank/DDBJ databases">
        <title>Draft Genome Sequence of a Deep-Sea Yeast, Naganishia (Cryptococcus) liquefaciens strain N6.</title>
        <authorList>
            <person name="Han Y.W."/>
            <person name="Kajitani R."/>
            <person name="Morimoto H."/>
            <person name="Parhat M."/>
            <person name="Tsubouchi H."/>
            <person name="Bakenova O."/>
            <person name="Ogata M."/>
            <person name="Argunhan B."/>
            <person name="Aoki R."/>
            <person name="Kajiwara S."/>
            <person name="Itoh T."/>
            <person name="Iwasaki H."/>
        </authorList>
    </citation>
    <scope>NUCLEOTIDE SEQUENCE</scope>
    <source>
        <strain evidence="2">N6</strain>
    </source>
</reference>
<dbReference type="AlphaFoldDB" id="A0A8H3YHT4"/>